<dbReference type="PANTHER" id="PTHR30203">
    <property type="entry name" value="OUTER MEMBRANE CATION EFFLUX PROTEIN"/>
    <property type="match status" value="1"/>
</dbReference>
<reference evidence="3 4" key="1">
    <citation type="submission" date="2015-10" db="EMBL/GenBank/DDBJ databases">
        <title>Draft genome sequence of Salegentibacter salinarum KCTC 12975.</title>
        <authorList>
            <person name="Lin W."/>
            <person name="Zheng Q."/>
        </authorList>
    </citation>
    <scope>NUCLEOTIDE SEQUENCE [LARGE SCALE GENOMIC DNA]</scope>
    <source>
        <strain evidence="3 4">KCTC 12975</strain>
    </source>
</reference>
<dbReference type="PANTHER" id="PTHR30203:SF23">
    <property type="entry name" value="OUTER MEMBRANE EFFLUX PROTEIN"/>
    <property type="match status" value="1"/>
</dbReference>
<dbReference type="AlphaFoldDB" id="A0A2N0TWB2"/>
<evidence type="ECO:0000256" key="2">
    <source>
        <dbReference type="SAM" id="Coils"/>
    </source>
</evidence>
<evidence type="ECO:0000313" key="4">
    <source>
        <dbReference type="Proteomes" id="UP000232673"/>
    </source>
</evidence>
<dbReference type="InterPro" id="IPR010131">
    <property type="entry name" value="MdtP/NodT-like"/>
</dbReference>
<comment type="similarity">
    <text evidence="1">Belongs to the outer membrane factor (OMF) (TC 1.B.17) family.</text>
</comment>
<sequence>MKINTKKIFISLLLIPLWGGVGIAQELEDYLQIAAENNPKLQSAYTQFEAALQQSPQVASLPDPTLTLSAFGRMIETRLGAQEARFSLMQMFPWFGTLKTKREAADLLAEARFQEYLAMRADLFFEIKKAYAELFAIEKTISLKEENLDILDSYRELSLSKFRSGSSKMVNVVRVDIKRDESLTEIELEEEQLESLKKQFNILLNRDREAEVSIEDTLIFNSGIQNEIIDTEAAFSTHPELTKFDKEREAYEHRAETAQKSGLPNFGIGVDYSVISKRTDANPPMNGQDAIMPMFSVSLPIFRKKYKAAEKEAELMQQAAIQNKEARENQLQSEFEQTVYDLNKAAKLLKLYERQIESSGQANRLLVSAFSNNDGDFEEVLRMNQDILMLKTQQIKALKTGFTAQAKMDYLSAKTENYDETN</sequence>
<dbReference type="OrthoDB" id="1680428at2"/>
<name>A0A2N0TWB2_9FLAO</name>
<accession>A0A2N0TWB2</accession>
<dbReference type="EMBL" id="LKTS01000018">
    <property type="protein sequence ID" value="PKD18986.1"/>
    <property type="molecule type" value="Genomic_DNA"/>
</dbReference>
<evidence type="ECO:0000313" key="3">
    <source>
        <dbReference type="EMBL" id="PKD18986.1"/>
    </source>
</evidence>
<evidence type="ECO:0008006" key="5">
    <source>
        <dbReference type="Google" id="ProtNLM"/>
    </source>
</evidence>
<keyword evidence="2" id="KW-0175">Coiled coil</keyword>
<gene>
    <name evidence="3" type="ORF">APR41_17155</name>
</gene>
<dbReference type="SUPFAM" id="SSF56954">
    <property type="entry name" value="Outer membrane efflux proteins (OEP)"/>
    <property type="match status" value="1"/>
</dbReference>
<dbReference type="Gene3D" id="1.20.1600.10">
    <property type="entry name" value="Outer membrane efflux proteins (OEP)"/>
    <property type="match status" value="1"/>
</dbReference>
<dbReference type="Pfam" id="PF02321">
    <property type="entry name" value="OEP"/>
    <property type="match status" value="1"/>
</dbReference>
<dbReference type="InterPro" id="IPR003423">
    <property type="entry name" value="OMP_efflux"/>
</dbReference>
<dbReference type="GO" id="GO:0015562">
    <property type="term" value="F:efflux transmembrane transporter activity"/>
    <property type="evidence" value="ECO:0007669"/>
    <property type="project" value="InterPro"/>
</dbReference>
<keyword evidence="4" id="KW-1185">Reference proteome</keyword>
<dbReference type="RefSeq" id="WP_079714492.1">
    <property type="nucleotide sequence ID" value="NZ_FUZC01000021.1"/>
</dbReference>
<feature type="coiled-coil region" evidence="2">
    <location>
        <begin position="179"/>
        <end position="206"/>
    </location>
</feature>
<evidence type="ECO:0000256" key="1">
    <source>
        <dbReference type="ARBA" id="ARBA00007613"/>
    </source>
</evidence>
<dbReference type="Proteomes" id="UP000232673">
    <property type="component" value="Unassembled WGS sequence"/>
</dbReference>
<comment type="caution">
    <text evidence="3">The sequence shown here is derived from an EMBL/GenBank/DDBJ whole genome shotgun (WGS) entry which is preliminary data.</text>
</comment>
<dbReference type="STRING" id="447422.SAMN05660903_03522"/>
<organism evidence="3 4">
    <name type="scientific">Salegentibacter salinarum</name>
    <dbReference type="NCBI Taxonomy" id="447422"/>
    <lineage>
        <taxon>Bacteria</taxon>
        <taxon>Pseudomonadati</taxon>
        <taxon>Bacteroidota</taxon>
        <taxon>Flavobacteriia</taxon>
        <taxon>Flavobacteriales</taxon>
        <taxon>Flavobacteriaceae</taxon>
        <taxon>Salegentibacter</taxon>
    </lineage>
</organism>
<proteinExistence type="inferred from homology"/>
<protein>
    <recommendedName>
        <fullName evidence="5">Transporter</fullName>
    </recommendedName>
</protein>